<feature type="binding site" evidence="8">
    <location>
        <begin position="154"/>
        <end position="157"/>
    </location>
    <ligand>
        <name>ATP</name>
        <dbReference type="ChEBI" id="CHEBI:30616"/>
    </ligand>
</feature>
<dbReference type="Proteomes" id="UP001281130">
    <property type="component" value="Unassembled WGS sequence"/>
</dbReference>
<dbReference type="eggNOG" id="COG0414">
    <property type="taxonomic scope" value="Bacteria"/>
</dbReference>
<keyword evidence="3 8" id="KW-0436">Ligase</keyword>
<sequence length="287" mass="30809">MQVYETPGAVRRASEGWRAEGLSVGLVPTMGALHEGHLSLVERAAAGCDRVVASVFVNPTQFGAGEDFERYPRDLKRDAGMLSAAGCDALFAPDVGAMYGAGGTDLLSGERTFVEVGRLGEVFEGAARPGHFRGVATVVAMLLLAARPHRAYFGEKDYQQLLVLKKMVRELHFGVEVVGCPIVREPDGLALSSRNAYLSSEEREAATALFRALETGRSLYRDGVRKTEEIEAAMMEVLRAGSLVRPDYAAVVDAESLAPLERLGESEARALVAATVGRTRLIDNAAL</sequence>
<dbReference type="AlphaFoldDB" id="A0A023X0I8"/>
<reference evidence="9 11" key="1">
    <citation type="submission" date="2014-03" db="EMBL/GenBank/DDBJ databases">
        <title>Complete genome sequence of the Radio-Resistant Rubrobacter radiotolerans RSPS-4.</title>
        <authorList>
            <person name="Egas C.C."/>
            <person name="Barroso C.C."/>
            <person name="Froufe H.J.C."/>
            <person name="Pacheco J.J."/>
            <person name="Albuquerque L.L."/>
            <person name="da Costa M.M.S."/>
        </authorList>
    </citation>
    <scope>NUCLEOTIDE SEQUENCE [LARGE SCALE GENOMIC DNA]</scope>
    <source>
        <strain evidence="9 11">RSPS-4</strain>
    </source>
</reference>
<keyword evidence="5 8" id="KW-0547">Nucleotide-binding</keyword>
<dbReference type="OrthoDB" id="9773087at2"/>
<dbReference type="InterPro" id="IPR004821">
    <property type="entry name" value="Cyt_trans-like"/>
</dbReference>
<feature type="binding site" evidence="8">
    <location>
        <begin position="30"/>
        <end position="37"/>
    </location>
    <ligand>
        <name>ATP</name>
        <dbReference type="ChEBI" id="CHEBI:30616"/>
    </ligand>
</feature>
<gene>
    <name evidence="8 10" type="primary">panC</name>
    <name evidence="9" type="ORF">RradSPS_0443</name>
    <name evidence="10" type="ORF">SIL72_03760</name>
</gene>
<evidence type="ECO:0000256" key="2">
    <source>
        <dbReference type="ARBA" id="ARBA00009256"/>
    </source>
</evidence>
<keyword evidence="11" id="KW-1185">Reference proteome</keyword>
<evidence type="ECO:0000256" key="3">
    <source>
        <dbReference type="ARBA" id="ARBA00022598"/>
    </source>
</evidence>
<dbReference type="EMBL" id="JAWXXX010000001">
    <property type="protein sequence ID" value="MDX5893142.1"/>
    <property type="molecule type" value="Genomic_DNA"/>
</dbReference>
<feature type="binding site" evidence="8">
    <location>
        <position position="61"/>
    </location>
    <ligand>
        <name>beta-alanine</name>
        <dbReference type="ChEBI" id="CHEBI:57966"/>
    </ligand>
</feature>
<comment type="pathway">
    <text evidence="1 8">Cofactor biosynthesis; (R)-pantothenate biosynthesis; (R)-pantothenate from (R)-pantoate and beta-alanine: step 1/1.</text>
</comment>
<keyword evidence="4 8" id="KW-0566">Pantothenate biosynthesis</keyword>
<evidence type="ECO:0000256" key="4">
    <source>
        <dbReference type="ARBA" id="ARBA00022655"/>
    </source>
</evidence>
<dbReference type="NCBIfam" id="TIGR00018">
    <property type="entry name" value="panC"/>
    <property type="match status" value="1"/>
</dbReference>
<dbReference type="InterPro" id="IPR014729">
    <property type="entry name" value="Rossmann-like_a/b/a_fold"/>
</dbReference>
<proteinExistence type="inferred from homology"/>
<dbReference type="PANTHER" id="PTHR21299">
    <property type="entry name" value="CYTIDYLATE KINASE/PANTOATE-BETA-ALANINE LIGASE"/>
    <property type="match status" value="1"/>
</dbReference>
<dbReference type="CDD" id="cd00560">
    <property type="entry name" value="PanC"/>
    <property type="match status" value="1"/>
</dbReference>
<feature type="binding site" evidence="8">
    <location>
        <position position="160"/>
    </location>
    <ligand>
        <name>(R)-pantoate</name>
        <dbReference type="ChEBI" id="CHEBI:15980"/>
    </ligand>
</feature>
<dbReference type="Proteomes" id="UP000025229">
    <property type="component" value="Chromosome"/>
</dbReference>
<dbReference type="NCBIfam" id="TIGR00125">
    <property type="entry name" value="cyt_tran_rel"/>
    <property type="match status" value="1"/>
</dbReference>
<dbReference type="HOGENOM" id="CLU_047148_0_0_11"/>
<dbReference type="STRING" id="42256.RradSPS_0443"/>
<comment type="subunit">
    <text evidence="8">Homodimer.</text>
</comment>
<feature type="binding site" evidence="8">
    <location>
        <position position="183"/>
    </location>
    <ligand>
        <name>ATP</name>
        <dbReference type="ChEBI" id="CHEBI:30616"/>
    </ligand>
</feature>
<comment type="similarity">
    <text evidence="2 8">Belongs to the pantothenate synthetase family.</text>
</comment>
<dbReference type="EMBL" id="CP007514">
    <property type="protein sequence ID" value="AHY45726.1"/>
    <property type="molecule type" value="Genomic_DNA"/>
</dbReference>
<reference evidence="10" key="2">
    <citation type="submission" date="2023-11" db="EMBL/GenBank/DDBJ databases">
        <title>MicrobeMod: A computational toolkit for identifying prokaryotic methylation and restriction-modification with nanopore sequencing.</title>
        <authorList>
            <person name="Crits-Christoph A."/>
            <person name="Kang S.C."/>
            <person name="Lee H."/>
            <person name="Ostrov N."/>
        </authorList>
    </citation>
    <scope>NUCLEOTIDE SEQUENCE</scope>
    <source>
        <strain evidence="10">ATCC 51242</strain>
    </source>
</reference>
<keyword evidence="6 8" id="KW-0067">ATP-binding</keyword>
<dbReference type="UniPathway" id="UPA00028">
    <property type="reaction ID" value="UER00005"/>
</dbReference>
<dbReference type="RefSeq" id="WP_038680397.1">
    <property type="nucleotide sequence ID" value="NZ_CP007514.1"/>
</dbReference>
<dbReference type="PATRIC" id="fig|42256.3.peg.451"/>
<feature type="active site" description="Proton donor" evidence="8">
    <location>
        <position position="37"/>
    </location>
</feature>
<keyword evidence="8" id="KW-0963">Cytoplasm</keyword>
<comment type="catalytic activity">
    <reaction evidence="7 8">
        <text>(R)-pantoate + beta-alanine + ATP = (R)-pantothenate + AMP + diphosphate + H(+)</text>
        <dbReference type="Rhea" id="RHEA:10912"/>
        <dbReference type="ChEBI" id="CHEBI:15378"/>
        <dbReference type="ChEBI" id="CHEBI:15980"/>
        <dbReference type="ChEBI" id="CHEBI:29032"/>
        <dbReference type="ChEBI" id="CHEBI:30616"/>
        <dbReference type="ChEBI" id="CHEBI:33019"/>
        <dbReference type="ChEBI" id="CHEBI:57966"/>
        <dbReference type="ChEBI" id="CHEBI:456215"/>
        <dbReference type="EC" id="6.3.2.1"/>
    </reaction>
</comment>
<dbReference type="Pfam" id="PF02569">
    <property type="entry name" value="Pantoate_ligase"/>
    <property type="match status" value="1"/>
</dbReference>
<evidence type="ECO:0000256" key="8">
    <source>
        <dbReference type="HAMAP-Rule" id="MF_00158"/>
    </source>
</evidence>
<organism evidence="9 11">
    <name type="scientific">Rubrobacter radiotolerans</name>
    <name type="common">Arthrobacter radiotolerans</name>
    <dbReference type="NCBI Taxonomy" id="42256"/>
    <lineage>
        <taxon>Bacteria</taxon>
        <taxon>Bacillati</taxon>
        <taxon>Actinomycetota</taxon>
        <taxon>Rubrobacteria</taxon>
        <taxon>Rubrobacterales</taxon>
        <taxon>Rubrobacteraceae</taxon>
        <taxon>Rubrobacter</taxon>
    </lineage>
</organism>
<evidence type="ECO:0000313" key="10">
    <source>
        <dbReference type="EMBL" id="MDX5893142.1"/>
    </source>
</evidence>
<evidence type="ECO:0000256" key="5">
    <source>
        <dbReference type="ARBA" id="ARBA00022741"/>
    </source>
</evidence>
<comment type="function">
    <text evidence="8">Catalyzes the condensation of pantoate with beta-alanine in an ATP-dependent reaction via a pantoyl-adenylate intermediate.</text>
</comment>
<comment type="subcellular location">
    <subcellularLocation>
        <location evidence="8">Cytoplasm</location>
    </subcellularLocation>
</comment>
<dbReference type="HAMAP" id="MF_00158">
    <property type="entry name" value="PanC"/>
    <property type="match status" value="1"/>
</dbReference>
<evidence type="ECO:0000256" key="7">
    <source>
        <dbReference type="ARBA" id="ARBA00048258"/>
    </source>
</evidence>
<dbReference type="InterPro" id="IPR042176">
    <property type="entry name" value="Pantoate_ligase_C"/>
</dbReference>
<dbReference type="InterPro" id="IPR003721">
    <property type="entry name" value="Pantoate_ligase"/>
</dbReference>
<protein>
    <recommendedName>
        <fullName evidence="8">Pantothenate synthetase</fullName>
        <shortName evidence="8">PS</shortName>
        <ecNumber evidence="8">6.3.2.1</ecNumber>
    </recommendedName>
    <alternativeName>
        <fullName evidence="8">Pantoate--beta-alanine ligase</fullName>
    </alternativeName>
    <alternativeName>
        <fullName evidence="8">Pantoate-activating enzyme</fullName>
    </alternativeName>
</protein>
<dbReference type="SUPFAM" id="SSF52374">
    <property type="entry name" value="Nucleotidylyl transferase"/>
    <property type="match status" value="1"/>
</dbReference>
<evidence type="ECO:0000256" key="1">
    <source>
        <dbReference type="ARBA" id="ARBA00004990"/>
    </source>
</evidence>
<dbReference type="EC" id="6.3.2.1" evidence="8"/>
<feature type="binding site" evidence="8">
    <location>
        <begin position="191"/>
        <end position="194"/>
    </location>
    <ligand>
        <name>ATP</name>
        <dbReference type="ChEBI" id="CHEBI:30616"/>
    </ligand>
</feature>
<dbReference type="Gene3D" id="3.30.1300.10">
    <property type="entry name" value="Pantoate-beta-alanine ligase, C-terminal domain"/>
    <property type="match status" value="1"/>
</dbReference>
<name>A0A023X0I8_RUBRA</name>
<evidence type="ECO:0000313" key="11">
    <source>
        <dbReference type="Proteomes" id="UP000025229"/>
    </source>
</evidence>
<feature type="binding site" evidence="8">
    <location>
        <position position="61"/>
    </location>
    <ligand>
        <name>(R)-pantoate</name>
        <dbReference type="ChEBI" id="CHEBI:15980"/>
    </ligand>
</feature>
<evidence type="ECO:0000313" key="9">
    <source>
        <dbReference type="EMBL" id="AHY45726.1"/>
    </source>
</evidence>
<dbReference type="GO" id="GO:0015940">
    <property type="term" value="P:pantothenate biosynthetic process"/>
    <property type="evidence" value="ECO:0007669"/>
    <property type="project" value="UniProtKB-UniRule"/>
</dbReference>
<comment type="miscellaneous">
    <text evidence="8">The reaction proceeds by a bi uni uni bi ping pong mechanism.</text>
</comment>
<dbReference type="GO" id="GO:0004592">
    <property type="term" value="F:pantoate-beta-alanine ligase activity"/>
    <property type="evidence" value="ECO:0007669"/>
    <property type="project" value="UniProtKB-UniRule"/>
</dbReference>
<dbReference type="GO" id="GO:0005829">
    <property type="term" value="C:cytosol"/>
    <property type="evidence" value="ECO:0007669"/>
    <property type="project" value="TreeGrafter"/>
</dbReference>
<dbReference type="KEGG" id="rrd:RradSPS_0443"/>
<dbReference type="Gene3D" id="3.40.50.620">
    <property type="entry name" value="HUPs"/>
    <property type="match status" value="1"/>
</dbReference>
<evidence type="ECO:0000256" key="6">
    <source>
        <dbReference type="ARBA" id="ARBA00022840"/>
    </source>
</evidence>
<accession>A0A023X0I8</accession>
<dbReference type="PANTHER" id="PTHR21299:SF1">
    <property type="entry name" value="PANTOATE--BETA-ALANINE LIGASE"/>
    <property type="match status" value="1"/>
</dbReference>
<dbReference type="GO" id="GO:0005524">
    <property type="term" value="F:ATP binding"/>
    <property type="evidence" value="ECO:0007669"/>
    <property type="project" value="UniProtKB-KW"/>
</dbReference>